<gene>
    <name evidence="3" type="ORF">EJD97_020922</name>
</gene>
<dbReference type="InterPro" id="IPR058941">
    <property type="entry name" value="HTH_AT3G52170-like"/>
</dbReference>
<sequence>MQIVRRLSVTVSKQVVGDAANSVRGSKTQCRWRSFAATVPSNSAADRRKQKKVSTEERIAMVKDFVNKYRAMNGGKFPPAYAAMKEVGGGYYNVKKIVQEMQYNAKMPVDKDSVVKEVSARKAAIRKDKSNEVKLQLSSATCLKHECEDTSSIGEAEAKLQTPIAAEQMLLHEISRISGSDNKDAAAQVLGAEVKSISHSEEPLPENNIKQKDSPMEDFKFDGRKQMDEQRHSPEPEKPTRKLSNERKADIQAESKPSLWKNMKSFADGILNMWWKQ</sequence>
<dbReference type="Pfam" id="PF25896">
    <property type="entry name" value="HTH_AT3G52170"/>
    <property type="match status" value="1"/>
</dbReference>
<organism evidence="3">
    <name type="scientific">Solanum chilense</name>
    <name type="common">Tomato</name>
    <name type="synonym">Lycopersicon chilense</name>
    <dbReference type="NCBI Taxonomy" id="4083"/>
    <lineage>
        <taxon>Eukaryota</taxon>
        <taxon>Viridiplantae</taxon>
        <taxon>Streptophyta</taxon>
        <taxon>Embryophyta</taxon>
        <taxon>Tracheophyta</taxon>
        <taxon>Spermatophyta</taxon>
        <taxon>Magnoliopsida</taxon>
        <taxon>eudicotyledons</taxon>
        <taxon>Gunneridae</taxon>
        <taxon>Pentapetalae</taxon>
        <taxon>asterids</taxon>
        <taxon>lamiids</taxon>
        <taxon>Solanales</taxon>
        <taxon>Solanaceae</taxon>
        <taxon>Solanoideae</taxon>
        <taxon>Solaneae</taxon>
        <taxon>Solanum</taxon>
        <taxon>Solanum subgen. Lycopersicon</taxon>
    </lineage>
</organism>
<name>A0A6N2AYM1_SOLCI</name>
<accession>A0A6N2AYM1</accession>
<proteinExistence type="predicted"/>
<evidence type="ECO:0000256" key="1">
    <source>
        <dbReference type="SAM" id="MobiDB-lite"/>
    </source>
</evidence>
<dbReference type="EMBL" id="RXGB01006195">
    <property type="protein sequence ID" value="TMW86754.1"/>
    <property type="molecule type" value="Genomic_DNA"/>
</dbReference>
<dbReference type="AlphaFoldDB" id="A0A6N2AYM1"/>
<protein>
    <recommendedName>
        <fullName evidence="2">AT3G52170-like helix-turn-helix domain-containing protein</fullName>
    </recommendedName>
</protein>
<reference evidence="3" key="1">
    <citation type="submission" date="2019-05" db="EMBL/GenBank/DDBJ databases">
        <title>The de novo reference genome and transcriptome assemblies of the wild tomato species Solanum chilense.</title>
        <authorList>
            <person name="Stam R."/>
            <person name="Nosenko T."/>
            <person name="Hoerger A.C."/>
            <person name="Stephan W."/>
            <person name="Seidel M.A."/>
            <person name="Kuhn J.M.M."/>
            <person name="Haberer G."/>
            <person name="Tellier A."/>
        </authorList>
    </citation>
    <scope>NUCLEOTIDE SEQUENCE</scope>
    <source>
        <tissue evidence="3">Mature leaves</tissue>
    </source>
</reference>
<feature type="compositionally biased region" description="Basic and acidic residues" evidence="1">
    <location>
        <begin position="209"/>
        <end position="253"/>
    </location>
</feature>
<dbReference type="InterPro" id="IPR058942">
    <property type="entry name" value="AT3G52170-like"/>
</dbReference>
<dbReference type="PANTHER" id="PTHR34568">
    <property type="entry name" value="RRM DOMAIN-CONTAINING PROTEIN"/>
    <property type="match status" value="1"/>
</dbReference>
<feature type="region of interest" description="Disordered" evidence="1">
    <location>
        <begin position="195"/>
        <end position="259"/>
    </location>
</feature>
<comment type="caution">
    <text evidence="3">The sequence shown here is derived from an EMBL/GenBank/DDBJ whole genome shotgun (WGS) entry which is preliminary data.</text>
</comment>
<evidence type="ECO:0000259" key="2">
    <source>
        <dbReference type="Pfam" id="PF25896"/>
    </source>
</evidence>
<evidence type="ECO:0000313" key="3">
    <source>
        <dbReference type="EMBL" id="TMW86754.1"/>
    </source>
</evidence>
<feature type="domain" description="AT3G52170-like helix-turn-helix" evidence="2">
    <location>
        <begin position="54"/>
        <end position="103"/>
    </location>
</feature>
<dbReference type="PANTHER" id="PTHR34568:SF4">
    <property type="entry name" value="OS02G0638000 PROTEIN"/>
    <property type="match status" value="1"/>
</dbReference>